<proteinExistence type="predicted"/>
<evidence type="ECO:0000313" key="2">
    <source>
        <dbReference type="EMBL" id="KXX80050.1"/>
    </source>
</evidence>
<accession>A0A175W9T0</accession>
<keyword evidence="3" id="KW-1185">Reference proteome</keyword>
<dbReference type="VEuPathDB" id="FungiDB:MMYC01_204977"/>
<protein>
    <submittedName>
        <fullName evidence="2">Uncharacterized protein</fullName>
    </submittedName>
</protein>
<evidence type="ECO:0000256" key="1">
    <source>
        <dbReference type="SAM" id="MobiDB-lite"/>
    </source>
</evidence>
<comment type="caution">
    <text evidence="2">The sequence shown here is derived from an EMBL/GenBank/DDBJ whole genome shotgun (WGS) entry which is preliminary data.</text>
</comment>
<reference evidence="2 3" key="1">
    <citation type="journal article" date="2016" name="Genome Announc.">
        <title>Genome Sequence of Madurella mycetomatis mm55, Isolated from a Human Mycetoma Case in Sudan.</title>
        <authorList>
            <person name="Smit S."/>
            <person name="Derks M.F."/>
            <person name="Bervoets S."/>
            <person name="Fahal A."/>
            <person name="van Leeuwen W."/>
            <person name="van Belkum A."/>
            <person name="van de Sande W.W."/>
        </authorList>
    </citation>
    <scope>NUCLEOTIDE SEQUENCE [LARGE SCALE GENOMIC DNA]</scope>
    <source>
        <strain evidence="3">mm55</strain>
    </source>
</reference>
<sequence>MARDVVPSSWDPTHHPNPHHHVGAVSQKFESIEHNGLRNGYYRGPDEYPQVVHDADLYDRHGQNEDDDWDMCDDTGRVAIVAAFVYRSQLAAKAPFFCGVRLCLALEREERATK</sequence>
<gene>
    <name evidence="2" type="ORF">MMYC01_204977</name>
</gene>
<organism evidence="2 3">
    <name type="scientific">Madurella mycetomatis</name>
    <dbReference type="NCBI Taxonomy" id="100816"/>
    <lineage>
        <taxon>Eukaryota</taxon>
        <taxon>Fungi</taxon>
        <taxon>Dikarya</taxon>
        <taxon>Ascomycota</taxon>
        <taxon>Pezizomycotina</taxon>
        <taxon>Sordariomycetes</taxon>
        <taxon>Sordariomycetidae</taxon>
        <taxon>Sordariales</taxon>
        <taxon>Sordariales incertae sedis</taxon>
        <taxon>Madurella</taxon>
    </lineage>
</organism>
<evidence type="ECO:0000313" key="3">
    <source>
        <dbReference type="Proteomes" id="UP000078237"/>
    </source>
</evidence>
<feature type="region of interest" description="Disordered" evidence="1">
    <location>
        <begin position="1"/>
        <end position="22"/>
    </location>
</feature>
<dbReference type="EMBL" id="LCTW02000070">
    <property type="protein sequence ID" value="KXX80050.1"/>
    <property type="molecule type" value="Genomic_DNA"/>
</dbReference>
<name>A0A175W9T0_9PEZI</name>
<dbReference type="AlphaFoldDB" id="A0A175W9T0"/>
<dbReference type="Proteomes" id="UP000078237">
    <property type="component" value="Unassembled WGS sequence"/>
</dbReference>